<organism evidence="1 2">
    <name type="scientific">Kineococcus endophyticus</name>
    <dbReference type="NCBI Taxonomy" id="1181883"/>
    <lineage>
        <taxon>Bacteria</taxon>
        <taxon>Bacillati</taxon>
        <taxon>Actinomycetota</taxon>
        <taxon>Actinomycetes</taxon>
        <taxon>Kineosporiales</taxon>
        <taxon>Kineosporiaceae</taxon>
        <taxon>Kineococcus</taxon>
    </lineage>
</organism>
<evidence type="ECO:0000313" key="2">
    <source>
        <dbReference type="Proteomes" id="UP001555826"/>
    </source>
</evidence>
<dbReference type="RefSeq" id="WP_367640893.1">
    <property type="nucleotide sequence ID" value="NZ_JBFNQN010000018.1"/>
</dbReference>
<accession>A0ABV3PD02</accession>
<gene>
    <name evidence="1" type="ORF">AB1207_22470</name>
</gene>
<evidence type="ECO:0008006" key="3">
    <source>
        <dbReference type="Google" id="ProtNLM"/>
    </source>
</evidence>
<dbReference type="Proteomes" id="UP001555826">
    <property type="component" value="Unassembled WGS sequence"/>
</dbReference>
<evidence type="ECO:0000313" key="1">
    <source>
        <dbReference type="EMBL" id="MEW9267516.1"/>
    </source>
</evidence>
<keyword evidence="2" id="KW-1185">Reference proteome</keyword>
<comment type="caution">
    <text evidence="1">The sequence shown here is derived from an EMBL/GenBank/DDBJ whole genome shotgun (WGS) entry which is preliminary data.</text>
</comment>
<protein>
    <recommendedName>
        <fullName evidence="3">Lipoprotein</fullName>
    </recommendedName>
</protein>
<sequence>MNHSEQATIDLGYQLATRDCMKKDGFDYQVVDARADPTPVDRRYGVWVENEAAQNGYETPADTPSQVKLQQLNSAANPEGWDASHLRCGQEAAKTYIANSLPSDLSAFQGYEDFMTLPQTKKVLDDWRQCLSSQNVNPPRDGWVPSSAMSGGKENEIKIALIDVKCKEENGTVQKLADIEASLQMPKVRADEPQLVDQRKAVDDALKAANKIIAANGL</sequence>
<dbReference type="EMBL" id="JBFNQN010000018">
    <property type="protein sequence ID" value="MEW9267516.1"/>
    <property type="molecule type" value="Genomic_DNA"/>
</dbReference>
<proteinExistence type="predicted"/>
<reference evidence="1 2" key="1">
    <citation type="submission" date="2024-07" db="EMBL/GenBank/DDBJ databases">
        <authorList>
            <person name="Thanompreechachai J."/>
            <person name="Duangmal K."/>
        </authorList>
    </citation>
    <scope>NUCLEOTIDE SEQUENCE [LARGE SCALE GENOMIC DNA]</scope>
    <source>
        <strain evidence="1 2">KCTC 19886</strain>
    </source>
</reference>
<name>A0ABV3PD02_9ACTN</name>